<dbReference type="AlphaFoldDB" id="A0A507CEB2"/>
<keyword evidence="2" id="KW-0500">Molybdenum</keyword>
<evidence type="ECO:0000313" key="7">
    <source>
        <dbReference type="EMBL" id="TPX35915.1"/>
    </source>
</evidence>
<dbReference type="RefSeq" id="XP_031026300.1">
    <property type="nucleotide sequence ID" value="XM_031167709.1"/>
</dbReference>
<dbReference type="PANTHER" id="PTHR19372">
    <property type="entry name" value="SULFITE REDUCTASE"/>
    <property type="match status" value="1"/>
</dbReference>
<dbReference type="GO" id="GO:0030151">
    <property type="term" value="F:molybdenum ion binding"/>
    <property type="evidence" value="ECO:0007669"/>
    <property type="project" value="InterPro"/>
</dbReference>
<dbReference type="GO" id="GO:0043546">
    <property type="term" value="F:molybdopterin cofactor binding"/>
    <property type="evidence" value="ECO:0007669"/>
    <property type="project" value="TreeGrafter"/>
</dbReference>
<comment type="cofactor">
    <cofactor evidence="1">
        <name>Mo-molybdopterin</name>
        <dbReference type="ChEBI" id="CHEBI:71302"/>
    </cofactor>
</comment>
<name>A0A507CEB2_9FUNG</name>
<evidence type="ECO:0000256" key="1">
    <source>
        <dbReference type="ARBA" id="ARBA00001924"/>
    </source>
</evidence>
<dbReference type="GeneID" id="42003006"/>
<dbReference type="InterPro" id="IPR014756">
    <property type="entry name" value="Ig_E-set"/>
</dbReference>
<dbReference type="InterPro" id="IPR000572">
    <property type="entry name" value="OxRdtase_Mopterin-bd_dom"/>
</dbReference>
<evidence type="ECO:0000313" key="8">
    <source>
        <dbReference type="Proteomes" id="UP000319731"/>
    </source>
</evidence>
<evidence type="ECO:0008006" key="9">
    <source>
        <dbReference type="Google" id="ProtNLM"/>
    </source>
</evidence>
<dbReference type="PRINTS" id="PR00407">
    <property type="entry name" value="EUMOPTERIN"/>
</dbReference>
<dbReference type="GO" id="GO:0020037">
    <property type="term" value="F:heme binding"/>
    <property type="evidence" value="ECO:0007669"/>
    <property type="project" value="TreeGrafter"/>
</dbReference>
<dbReference type="SUPFAM" id="SSF56524">
    <property type="entry name" value="Oxidoreductase molybdopterin-binding domain"/>
    <property type="match status" value="1"/>
</dbReference>
<dbReference type="GO" id="GO:0008482">
    <property type="term" value="F:sulfite oxidase activity"/>
    <property type="evidence" value="ECO:0007669"/>
    <property type="project" value="TreeGrafter"/>
</dbReference>
<dbReference type="Proteomes" id="UP000319731">
    <property type="component" value="Unassembled WGS sequence"/>
</dbReference>
<evidence type="ECO:0000256" key="3">
    <source>
        <dbReference type="ARBA" id="ARBA00022723"/>
    </source>
</evidence>
<dbReference type="Pfam" id="PF00174">
    <property type="entry name" value="Oxidored_molyb"/>
    <property type="match status" value="1"/>
</dbReference>
<dbReference type="EMBL" id="QEAO01000006">
    <property type="protein sequence ID" value="TPX35915.1"/>
    <property type="molecule type" value="Genomic_DNA"/>
</dbReference>
<dbReference type="InterPro" id="IPR005066">
    <property type="entry name" value="MoCF_OxRdtse_dimer"/>
</dbReference>
<dbReference type="InterPro" id="IPR008335">
    <property type="entry name" value="Mopterin_OxRdtase_euk"/>
</dbReference>
<protein>
    <recommendedName>
        <fullName evidence="9">Sulfite oxidase</fullName>
    </recommendedName>
</protein>
<accession>A0A507CEB2</accession>
<gene>
    <name evidence="7" type="ORF">SmJEL517_g01781</name>
</gene>
<dbReference type="Pfam" id="PF03404">
    <property type="entry name" value="Mo-co_dimer"/>
    <property type="match status" value="1"/>
</dbReference>
<keyword evidence="8" id="KW-1185">Reference proteome</keyword>
<dbReference type="GO" id="GO:0005739">
    <property type="term" value="C:mitochondrion"/>
    <property type="evidence" value="ECO:0007669"/>
    <property type="project" value="TreeGrafter"/>
</dbReference>
<reference evidence="7 8" key="1">
    <citation type="journal article" date="2019" name="Sci. Rep.">
        <title>Comparative genomics of chytrid fungi reveal insights into the obligate biotrophic and pathogenic lifestyle of Synchytrium endobioticum.</title>
        <authorList>
            <person name="van de Vossenberg B.T.L.H."/>
            <person name="Warris S."/>
            <person name="Nguyen H.D.T."/>
            <person name="van Gent-Pelzer M.P.E."/>
            <person name="Joly D.L."/>
            <person name="van de Geest H.C."/>
            <person name="Bonants P.J.M."/>
            <person name="Smith D.S."/>
            <person name="Levesque C.A."/>
            <person name="van der Lee T.A.J."/>
        </authorList>
    </citation>
    <scope>NUCLEOTIDE SEQUENCE [LARGE SCALE GENOMIC DNA]</scope>
    <source>
        <strain evidence="7 8">JEL517</strain>
    </source>
</reference>
<dbReference type="FunFam" id="3.90.420.10:FF:000002">
    <property type="entry name" value="sulfite oxidase, mitochondrial"/>
    <property type="match status" value="1"/>
</dbReference>
<dbReference type="OrthoDB" id="10051395at2759"/>
<feature type="domain" description="Moybdenum cofactor oxidoreductase dimerisation" evidence="6">
    <location>
        <begin position="282"/>
        <end position="399"/>
    </location>
</feature>
<feature type="domain" description="Oxidoreductase molybdopterin-binding" evidence="5">
    <location>
        <begin position="73"/>
        <end position="256"/>
    </location>
</feature>
<keyword evidence="3" id="KW-0479">Metal-binding</keyword>
<comment type="caution">
    <text evidence="7">The sequence shown here is derived from an EMBL/GenBank/DDBJ whole genome shotgun (WGS) entry which is preliminary data.</text>
</comment>
<dbReference type="InterPro" id="IPR036374">
    <property type="entry name" value="OxRdtase_Mopterin-bd_sf"/>
</dbReference>
<sequence>MPPVANSSFHSPNSDPARAQTTIPISLDYSKEPCRASTQLIMRKAIPFNAETPLDQLDDEFVTPTQHLFVRTHGPVPELSGHDDHQIVFEGHGVRDGLVTLTVNDIKTLFEKVSTTAVLMCAGNRRDGLNDVKPTKGVIWGAGTTGNCIWSGARLCQVLEHIGIPTNPLQRERKMHVAFNSVEACEEDANYGASIPLDKAMDPLGEVLLCYELNGRPLCRDHGAPLRVVVPGHIGARWVKYLSKISIQEEESTAFYQQLDYKVLPPSANELTACEWWNKCPSIQELNVQSVICSPVNNQVLPAGPVTISGYALSGGGRAIERVDVSVDGGKEWMVATLNNGQPKAGPVFSWTLFELSVEFLPEQNEIVCRAFDTSQNTQPDHPLWNYRGVMNNSLFRVHGVTQSPEV</sequence>
<evidence type="ECO:0000259" key="5">
    <source>
        <dbReference type="Pfam" id="PF00174"/>
    </source>
</evidence>
<dbReference type="PANTHER" id="PTHR19372:SF7">
    <property type="entry name" value="SULFITE OXIDASE, MITOCHONDRIAL"/>
    <property type="match status" value="1"/>
</dbReference>
<evidence type="ECO:0000256" key="2">
    <source>
        <dbReference type="ARBA" id="ARBA00022505"/>
    </source>
</evidence>
<dbReference type="STRING" id="1806994.A0A507CEB2"/>
<dbReference type="GO" id="GO:0006790">
    <property type="term" value="P:sulfur compound metabolic process"/>
    <property type="evidence" value="ECO:0007669"/>
    <property type="project" value="TreeGrafter"/>
</dbReference>
<evidence type="ECO:0000259" key="6">
    <source>
        <dbReference type="Pfam" id="PF03404"/>
    </source>
</evidence>
<proteinExistence type="predicted"/>
<dbReference type="Gene3D" id="3.90.420.10">
    <property type="entry name" value="Oxidoreductase, molybdopterin-binding domain"/>
    <property type="match status" value="1"/>
</dbReference>
<dbReference type="SUPFAM" id="SSF81296">
    <property type="entry name" value="E set domains"/>
    <property type="match status" value="1"/>
</dbReference>
<evidence type="ECO:0000256" key="4">
    <source>
        <dbReference type="ARBA" id="ARBA00023002"/>
    </source>
</evidence>
<keyword evidence="4" id="KW-0560">Oxidoreductase</keyword>
<dbReference type="Gene3D" id="2.60.40.650">
    <property type="match status" value="1"/>
</dbReference>
<organism evidence="7 8">
    <name type="scientific">Synchytrium microbalum</name>
    <dbReference type="NCBI Taxonomy" id="1806994"/>
    <lineage>
        <taxon>Eukaryota</taxon>
        <taxon>Fungi</taxon>
        <taxon>Fungi incertae sedis</taxon>
        <taxon>Chytridiomycota</taxon>
        <taxon>Chytridiomycota incertae sedis</taxon>
        <taxon>Chytridiomycetes</taxon>
        <taxon>Synchytriales</taxon>
        <taxon>Synchytriaceae</taxon>
        <taxon>Synchytrium</taxon>
    </lineage>
</organism>